<dbReference type="SUPFAM" id="SSF46565">
    <property type="entry name" value="Chaperone J-domain"/>
    <property type="match status" value="1"/>
</dbReference>
<name>A0AAN8UVI8_9MAGN</name>
<organism evidence="2 3">
    <name type="scientific">Dillenia turbinata</name>
    <dbReference type="NCBI Taxonomy" id="194707"/>
    <lineage>
        <taxon>Eukaryota</taxon>
        <taxon>Viridiplantae</taxon>
        <taxon>Streptophyta</taxon>
        <taxon>Embryophyta</taxon>
        <taxon>Tracheophyta</taxon>
        <taxon>Spermatophyta</taxon>
        <taxon>Magnoliopsida</taxon>
        <taxon>eudicotyledons</taxon>
        <taxon>Gunneridae</taxon>
        <taxon>Pentapetalae</taxon>
        <taxon>Dilleniales</taxon>
        <taxon>Dilleniaceae</taxon>
        <taxon>Dillenia</taxon>
    </lineage>
</organism>
<protein>
    <submittedName>
        <fullName evidence="2">DnaJ domain</fullName>
    </submittedName>
</protein>
<dbReference type="Gene3D" id="1.10.287.110">
    <property type="entry name" value="DnaJ domain"/>
    <property type="match status" value="1"/>
</dbReference>
<feature type="domain" description="J" evidence="1">
    <location>
        <begin position="66"/>
        <end position="131"/>
    </location>
</feature>
<proteinExistence type="predicted"/>
<dbReference type="Pfam" id="PF00226">
    <property type="entry name" value="DnaJ"/>
    <property type="match status" value="1"/>
</dbReference>
<dbReference type="InterPro" id="IPR001623">
    <property type="entry name" value="DnaJ_domain"/>
</dbReference>
<evidence type="ECO:0000313" key="3">
    <source>
        <dbReference type="Proteomes" id="UP001370490"/>
    </source>
</evidence>
<keyword evidence="3" id="KW-1185">Reference proteome</keyword>
<reference evidence="2 3" key="1">
    <citation type="submission" date="2023-12" db="EMBL/GenBank/DDBJ databases">
        <title>A high-quality genome assembly for Dillenia turbinata (Dilleniales).</title>
        <authorList>
            <person name="Chanderbali A."/>
        </authorList>
    </citation>
    <scope>NUCLEOTIDE SEQUENCE [LARGE SCALE GENOMIC DNA]</scope>
    <source>
        <strain evidence="2">LSX21</strain>
        <tissue evidence="2">Leaf</tissue>
    </source>
</reference>
<evidence type="ECO:0000313" key="2">
    <source>
        <dbReference type="EMBL" id="KAK6923828.1"/>
    </source>
</evidence>
<dbReference type="PANTHER" id="PTHR45496:SF12">
    <property type="entry name" value="J DOMAIN-CONTAINING PROTEIN"/>
    <property type="match status" value="1"/>
</dbReference>
<dbReference type="CDD" id="cd06257">
    <property type="entry name" value="DnaJ"/>
    <property type="match status" value="1"/>
</dbReference>
<dbReference type="PANTHER" id="PTHR45496">
    <property type="entry name" value="CHAPERONE DNAJ-DOMAIN SUPERFAMILY PROTEIN"/>
    <property type="match status" value="1"/>
</dbReference>
<dbReference type="Proteomes" id="UP001370490">
    <property type="component" value="Unassembled WGS sequence"/>
</dbReference>
<dbReference type="EMBL" id="JBAMMX010000017">
    <property type="protein sequence ID" value="KAK6923828.1"/>
    <property type="molecule type" value="Genomic_DNA"/>
</dbReference>
<gene>
    <name evidence="2" type="ORF">RJ641_010028</name>
</gene>
<dbReference type="InterPro" id="IPR053052">
    <property type="entry name" value="Imprinting_Balance_Reg"/>
</dbReference>
<sequence length="377" mass="42832">MEEVSKEGERLLGLAEELLRFRDFSNCRNYALKAQQCNPNLHSVPQLLAIVDVLMASQIRINNHKDWYAILQVDRKTQNPDLIRLNYKKLLFLLSPSKNKFRFAYEASSHVMDAWSVLSNPTQKSLYDKELDLYAETARDSEFENRNCRVSGGEEIGDEEMTFWTLCPYCFYMYEYPRVFEDRCLMCQNEKCRRGFHGVPISLPQEMISGKNDCYYSVGFYPVGFSGNNPDSNSDSGKSNLNWSPVFPLFACGQGVAGKRAGGVGMNPSWSEENEESSFVEVSGQNVNEKQAEAGPSNVGRPTMRKKTVAKNSRTWMRRGFRGRRQEGGDVSEGRPDLNIDEGIETETEEDGDAKGVQFYDGLDDIYVGFPTFPDQI</sequence>
<dbReference type="InterPro" id="IPR036869">
    <property type="entry name" value="J_dom_sf"/>
</dbReference>
<evidence type="ECO:0000259" key="1">
    <source>
        <dbReference type="PROSITE" id="PS50076"/>
    </source>
</evidence>
<comment type="caution">
    <text evidence="2">The sequence shown here is derived from an EMBL/GenBank/DDBJ whole genome shotgun (WGS) entry which is preliminary data.</text>
</comment>
<dbReference type="PROSITE" id="PS50076">
    <property type="entry name" value="DNAJ_2"/>
    <property type="match status" value="1"/>
</dbReference>
<dbReference type="AlphaFoldDB" id="A0AAN8UVI8"/>
<accession>A0AAN8UVI8</accession>